<protein>
    <recommendedName>
        <fullName evidence="1">Myb/SANT-like DNA-binding domain-containing protein</fullName>
    </recommendedName>
</protein>
<name>V4TJ35_CITCL</name>
<dbReference type="PANTHER" id="PTHR31307:SF43">
    <property type="entry name" value="TRIHELIX TRANSCRIPTION FACTOR ASIL2-LIKE"/>
    <property type="match status" value="1"/>
</dbReference>
<feature type="domain" description="Myb/SANT-like DNA-binding" evidence="1">
    <location>
        <begin position="80"/>
        <end position="170"/>
    </location>
</feature>
<evidence type="ECO:0000313" key="3">
    <source>
        <dbReference type="Proteomes" id="UP000030687"/>
    </source>
</evidence>
<dbReference type="Gene3D" id="1.10.10.60">
    <property type="entry name" value="Homeodomain-like"/>
    <property type="match status" value="1"/>
</dbReference>
<organism evidence="2 3">
    <name type="scientific">Citrus clementina</name>
    <name type="common">Clementine</name>
    <name type="synonym">Citrus deliciosa x Citrus sinensis</name>
    <dbReference type="NCBI Taxonomy" id="85681"/>
    <lineage>
        <taxon>Eukaryota</taxon>
        <taxon>Viridiplantae</taxon>
        <taxon>Streptophyta</taxon>
        <taxon>Embryophyta</taxon>
        <taxon>Tracheophyta</taxon>
        <taxon>Spermatophyta</taxon>
        <taxon>Magnoliopsida</taxon>
        <taxon>eudicotyledons</taxon>
        <taxon>Gunneridae</taxon>
        <taxon>Pentapetalae</taxon>
        <taxon>rosids</taxon>
        <taxon>malvids</taxon>
        <taxon>Sapindales</taxon>
        <taxon>Rutaceae</taxon>
        <taxon>Aurantioideae</taxon>
        <taxon>Citrus</taxon>
    </lineage>
</organism>
<dbReference type="OrthoDB" id="1901794at2759"/>
<dbReference type="SMR" id="V4TJ35"/>
<dbReference type="PANTHER" id="PTHR31307">
    <property type="entry name" value="TRIHELIX TRANSCRIPTION FACTOR ASIL2"/>
    <property type="match status" value="1"/>
</dbReference>
<gene>
    <name evidence="2" type="ORF">CICLE_v10024664mg</name>
</gene>
<dbReference type="Proteomes" id="UP000030687">
    <property type="component" value="Unassembled WGS sequence"/>
</dbReference>
<dbReference type="AlphaFoldDB" id="V4TJ35"/>
<evidence type="ECO:0000313" key="2">
    <source>
        <dbReference type="EMBL" id="ESR53402.1"/>
    </source>
</evidence>
<dbReference type="eggNOG" id="KOG4282">
    <property type="taxonomic scope" value="Eukaryota"/>
</dbReference>
<keyword evidence="3" id="KW-1185">Reference proteome</keyword>
<dbReference type="Gramene" id="ESR53402">
    <property type="protein sequence ID" value="ESR53402"/>
    <property type="gene ID" value="CICLE_v10024664mg"/>
</dbReference>
<dbReference type="KEGG" id="cic:CICLE_v10024664mg"/>
<dbReference type="InterPro" id="IPR044822">
    <property type="entry name" value="Myb_DNA-bind_4"/>
</dbReference>
<reference evidence="2 3" key="1">
    <citation type="submission" date="2013-10" db="EMBL/GenBank/DDBJ databases">
        <authorList>
            <consortium name="International Citrus Genome Consortium"/>
            <person name="Jenkins J."/>
            <person name="Schmutz J."/>
            <person name="Prochnik S."/>
            <person name="Rokhsar D."/>
            <person name="Gmitter F."/>
            <person name="Ollitrault P."/>
            <person name="Machado M."/>
            <person name="Talon M."/>
            <person name="Wincker P."/>
            <person name="Jaillon O."/>
            <person name="Morgante M."/>
        </authorList>
    </citation>
    <scope>NUCLEOTIDE SEQUENCE</scope>
    <source>
        <strain evidence="3">cv. Clemenules</strain>
    </source>
</reference>
<dbReference type="InterPro" id="IPR044823">
    <property type="entry name" value="ASIL1/2-like"/>
</dbReference>
<evidence type="ECO:0000259" key="1">
    <source>
        <dbReference type="Pfam" id="PF13837"/>
    </source>
</evidence>
<accession>V4TJ35</accession>
<dbReference type="STRING" id="85681.V4TJ35"/>
<dbReference type="Pfam" id="PF13837">
    <property type="entry name" value="Myb_DNA-bind_4"/>
    <property type="match status" value="1"/>
</dbReference>
<dbReference type="OMA" id="WTNDEAQ"/>
<sequence>MIVAEWLRFAPHPAHSSLIPSPTQSLRLAPPPILFTRNNDNDNNHANHLLLLLLFFSNSLLCAPHPPTMPTPSTKRVPPPCWTTDETLALINAYGARWLSLNRGNLRTSDWDAVSSAVSESTPGASKSSIQCRHKIEKLRKRYRSEKQRSLSFPGRFVSSWDLFPLLDSMNFGSSSAPGLGNQSRELVDQKVVDVTEFRVKTRNDKSLMSKYGNIDVDFNPDFALRSGLMGNYENIDFGDDFGGLDSRAKDYLKVNGDFGVGFGMKMGVDDTYFVTPQGFRLKSYENIDDGKSCPRLDFNHGVDGFPVRTFGDRISVPPPGFKAENFVSVEANFKPNAYYDDHADYVVAKGSGSEFYAKSLGDGDFVPVGTRLKNYGRVNGNWNATVDLRGMNVHDSSSRLRFGKKNGDGGVKRDLDPFEELVSSITLLTEKFVKVEKMKMEMARETQKMRMEMEKKHNQMILESQRHIFDSFVSGLLENKRKKKVKVYGASPKTT</sequence>
<dbReference type="EMBL" id="KI536661">
    <property type="protein sequence ID" value="ESR53402.1"/>
    <property type="molecule type" value="Genomic_DNA"/>
</dbReference>
<dbReference type="InParanoid" id="V4TJ35"/>
<proteinExistence type="predicted"/>